<sequence>MNIKPTRYTKQNEYNCTAFTTTQRKNSNASEKKPLPCAIIHKVLISLLARLLIKDNSHSSNGNIDFMALFCGRETSAQGRQLPEAPFLLLRHITKNFVFVFFNLGETKAQVRLDK</sequence>
<reference evidence="1 2" key="1">
    <citation type="submission" date="2021-06" db="EMBL/GenBank/DDBJ databases">
        <title>Caerostris extrusa draft genome.</title>
        <authorList>
            <person name="Kono N."/>
            <person name="Arakawa K."/>
        </authorList>
    </citation>
    <scope>NUCLEOTIDE SEQUENCE [LARGE SCALE GENOMIC DNA]</scope>
</reference>
<organism evidence="1 2">
    <name type="scientific">Caerostris extrusa</name>
    <name type="common">Bark spider</name>
    <name type="synonym">Caerostris bankana</name>
    <dbReference type="NCBI Taxonomy" id="172846"/>
    <lineage>
        <taxon>Eukaryota</taxon>
        <taxon>Metazoa</taxon>
        <taxon>Ecdysozoa</taxon>
        <taxon>Arthropoda</taxon>
        <taxon>Chelicerata</taxon>
        <taxon>Arachnida</taxon>
        <taxon>Araneae</taxon>
        <taxon>Araneomorphae</taxon>
        <taxon>Entelegynae</taxon>
        <taxon>Araneoidea</taxon>
        <taxon>Araneidae</taxon>
        <taxon>Caerostris</taxon>
    </lineage>
</organism>
<dbReference type="EMBL" id="BPLR01014479">
    <property type="protein sequence ID" value="GIY69059.1"/>
    <property type="molecule type" value="Genomic_DNA"/>
</dbReference>
<evidence type="ECO:0000313" key="1">
    <source>
        <dbReference type="EMBL" id="GIY69059.1"/>
    </source>
</evidence>
<evidence type="ECO:0000313" key="2">
    <source>
        <dbReference type="Proteomes" id="UP001054945"/>
    </source>
</evidence>
<accession>A0AAV4VGU2</accession>
<comment type="caution">
    <text evidence="1">The sequence shown here is derived from an EMBL/GenBank/DDBJ whole genome shotgun (WGS) entry which is preliminary data.</text>
</comment>
<protein>
    <submittedName>
        <fullName evidence="1">Uncharacterized protein</fullName>
    </submittedName>
</protein>
<dbReference type="AlphaFoldDB" id="A0AAV4VGU2"/>
<proteinExistence type="predicted"/>
<gene>
    <name evidence="1" type="ORF">CEXT_483581</name>
</gene>
<dbReference type="Proteomes" id="UP001054945">
    <property type="component" value="Unassembled WGS sequence"/>
</dbReference>
<keyword evidence="2" id="KW-1185">Reference proteome</keyword>
<name>A0AAV4VGU2_CAEEX</name>